<dbReference type="AlphaFoldDB" id="A0AA40FG73"/>
<dbReference type="EMBL" id="JAHYIQ010000043">
    <property type="protein sequence ID" value="KAK1118422.1"/>
    <property type="molecule type" value="Genomic_DNA"/>
</dbReference>
<protein>
    <submittedName>
        <fullName evidence="2">Uncharacterized protein</fullName>
    </submittedName>
</protein>
<evidence type="ECO:0000313" key="2">
    <source>
        <dbReference type="EMBL" id="KAK1118422.1"/>
    </source>
</evidence>
<organism evidence="2 3">
    <name type="scientific">Melipona bicolor</name>
    <dbReference type="NCBI Taxonomy" id="60889"/>
    <lineage>
        <taxon>Eukaryota</taxon>
        <taxon>Metazoa</taxon>
        <taxon>Ecdysozoa</taxon>
        <taxon>Arthropoda</taxon>
        <taxon>Hexapoda</taxon>
        <taxon>Insecta</taxon>
        <taxon>Pterygota</taxon>
        <taxon>Neoptera</taxon>
        <taxon>Endopterygota</taxon>
        <taxon>Hymenoptera</taxon>
        <taxon>Apocrita</taxon>
        <taxon>Aculeata</taxon>
        <taxon>Apoidea</taxon>
        <taxon>Anthophila</taxon>
        <taxon>Apidae</taxon>
        <taxon>Melipona</taxon>
    </lineage>
</organism>
<evidence type="ECO:0000313" key="3">
    <source>
        <dbReference type="Proteomes" id="UP001177670"/>
    </source>
</evidence>
<gene>
    <name evidence="2" type="ORF">K0M31_015121</name>
</gene>
<comment type="caution">
    <text evidence="2">The sequence shown here is derived from an EMBL/GenBank/DDBJ whole genome shotgun (WGS) entry which is preliminary data.</text>
</comment>
<name>A0AA40FG73_9HYME</name>
<proteinExistence type="predicted"/>
<feature type="region of interest" description="Disordered" evidence="1">
    <location>
        <begin position="18"/>
        <end position="62"/>
    </location>
</feature>
<sequence length="62" mass="7055">MSSLTWYHVVHMAGKRHPQTFVDQSLSSQKENDERTDPPARGCARSIESQEVMFPSQDPPLL</sequence>
<reference evidence="2" key="1">
    <citation type="submission" date="2021-10" db="EMBL/GenBank/DDBJ databases">
        <title>Melipona bicolor Genome sequencing and assembly.</title>
        <authorList>
            <person name="Araujo N.S."/>
            <person name="Arias M.C."/>
        </authorList>
    </citation>
    <scope>NUCLEOTIDE SEQUENCE</scope>
    <source>
        <strain evidence="2">USP_2M_L1-L4_2017</strain>
        <tissue evidence="2">Whole body</tissue>
    </source>
</reference>
<dbReference type="Proteomes" id="UP001177670">
    <property type="component" value="Unassembled WGS sequence"/>
</dbReference>
<keyword evidence="3" id="KW-1185">Reference proteome</keyword>
<evidence type="ECO:0000256" key="1">
    <source>
        <dbReference type="SAM" id="MobiDB-lite"/>
    </source>
</evidence>
<accession>A0AA40FG73</accession>